<dbReference type="InterPro" id="IPR019533">
    <property type="entry name" value="Peptidase_S26"/>
</dbReference>
<sequence length="166" mass="19387">MRNWFWPLLLAFSVALFIRGFLITPLEITGNSMAPTIHNKDQVLIRHYGTIKRFEIVTFKLPNGKTYIKRVIGLPGDKIEYKNSILYVNQKKVPESFYKQGYTPDTADFSLTDFSTLTKVPAKNYFVLGDNRRISEDSRTLGMIKEEWIQGRALMIYWPLRDFKVL</sequence>
<evidence type="ECO:0000313" key="8">
    <source>
        <dbReference type="EMBL" id="KRL83852.1"/>
    </source>
</evidence>
<protein>
    <recommendedName>
        <fullName evidence="3 6">Signal peptidase I</fullName>
        <ecNumber evidence="3 6">3.4.21.89</ecNumber>
    </recommendedName>
</protein>
<keyword evidence="6" id="KW-0645">Protease</keyword>
<comment type="similarity">
    <text evidence="6">Belongs to the peptidase S26 family.</text>
</comment>
<dbReference type="Gene3D" id="2.10.109.10">
    <property type="entry name" value="Umud Fragment, subunit A"/>
    <property type="match status" value="1"/>
</dbReference>
<feature type="active site" evidence="5">
    <location>
        <position position="32"/>
    </location>
</feature>
<evidence type="ECO:0000256" key="3">
    <source>
        <dbReference type="ARBA" id="ARBA00013208"/>
    </source>
</evidence>
<evidence type="ECO:0000256" key="2">
    <source>
        <dbReference type="ARBA" id="ARBA00004401"/>
    </source>
</evidence>
<dbReference type="Pfam" id="PF10502">
    <property type="entry name" value="Peptidase_S26"/>
    <property type="match status" value="1"/>
</dbReference>
<dbReference type="GO" id="GO:0006465">
    <property type="term" value="P:signal peptide processing"/>
    <property type="evidence" value="ECO:0007669"/>
    <property type="project" value="InterPro"/>
</dbReference>
<evidence type="ECO:0000256" key="4">
    <source>
        <dbReference type="ARBA" id="ARBA00022801"/>
    </source>
</evidence>
<dbReference type="PROSITE" id="PS00761">
    <property type="entry name" value="SPASE_I_3"/>
    <property type="match status" value="1"/>
</dbReference>
<dbReference type="CDD" id="cd06530">
    <property type="entry name" value="S26_SPase_I"/>
    <property type="match status" value="1"/>
</dbReference>
<organism evidence="8 9">
    <name type="scientific">Ligilactobacillus apodemi DSM 16634 = JCM 16172</name>
    <dbReference type="NCBI Taxonomy" id="1423724"/>
    <lineage>
        <taxon>Bacteria</taxon>
        <taxon>Bacillati</taxon>
        <taxon>Bacillota</taxon>
        <taxon>Bacilli</taxon>
        <taxon>Lactobacillales</taxon>
        <taxon>Lactobacillaceae</taxon>
        <taxon>Ligilactobacillus</taxon>
    </lineage>
</organism>
<dbReference type="EMBL" id="AZFT01000053">
    <property type="protein sequence ID" value="KRL83852.1"/>
    <property type="molecule type" value="Genomic_DNA"/>
</dbReference>
<name>A0A0R1TR03_9LACO</name>
<dbReference type="PANTHER" id="PTHR43390">
    <property type="entry name" value="SIGNAL PEPTIDASE I"/>
    <property type="match status" value="1"/>
</dbReference>
<dbReference type="PANTHER" id="PTHR43390:SF8">
    <property type="entry name" value="SIGNAL PEPTIDASE I"/>
    <property type="match status" value="1"/>
</dbReference>
<dbReference type="STRING" id="1423724.FC32_GL001117"/>
<evidence type="ECO:0000256" key="6">
    <source>
        <dbReference type="RuleBase" id="RU362042"/>
    </source>
</evidence>
<dbReference type="eggNOG" id="COG0681">
    <property type="taxonomic scope" value="Bacteria"/>
</dbReference>
<dbReference type="GO" id="GO:0009003">
    <property type="term" value="F:signal peptidase activity"/>
    <property type="evidence" value="ECO:0007669"/>
    <property type="project" value="UniProtKB-EC"/>
</dbReference>
<evidence type="ECO:0000313" key="9">
    <source>
        <dbReference type="Proteomes" id="UP000051324"/>
    </source>
</evidence>
<evidence type="ECO:0000259" key="7">
    <source>
        <dbReference type="Pfam" id="PF10502"/>
    </source>
</evidence>
<dbReference type="Proteomes" id="UP000051324">
    <property type="component" value="Unassembled WGS sequence"/>
</dbReference>
<dbReference type="InterPro" id="IPR036286">
    <property type="entry name" value="LexA/Signal_pep-like_sf"/>
</dbReference>
<dbReference type="InterPro" id="IPR000223">
    <property type="entry name" value="Pept_S26A_signal_pept_1"/>
</dbReference>
<dbReference type="AlphaFoldDB" id="A0A0R1TR03"/>
<evidence type="ECO:0000256" key="5">
    <source>
        <dbReference type="PIRSR" id="PIRSR600223-1"/>
    </source>
</evidence>
<feature type="active site" evidence="5">
    <location>
        <position position="69"/>
    </location>
</feature>
<dbReference type="SUPFAM" id="SSF51306">
    <property type="entry name" value="LexA/Signal peptidase"/>
    <property type="match status" value="1"/>
</dbReference>
<feature type="domain" description="Peptidase S26" evidence="7">
    <location>
        <begin position="2"/>
        <end position="158"/>
    </location>
</feature>
<comment type="caution">
    <text evidence="8">The sequence shown here is derived from an EMBL/GenBank/DDBJ whole genome shotgun (WGS) entry which is preliminary data.</text>
</comment>
<comment type="catalytic activity">
    <reaction evidence="1 6">
        <text>Cleavage of hydrophobic, N-terminal signal or leader sequences from secreted and periplasmic proteins.</text>
        <dbReference type="EC" id="3.4.21.89"/>
    </reaction>
</comment>
<gene>
    <name evidence="8" type="ORF">FC32_GL001117</name>
</gene>
<dbReference type="NCBIfam" id="TIGR02227">
    <property type="entry name" value="sigpep_I_bact"/>
    <property type="match status" value="1"/>
</dbReference>
<evidence type="ECO:0000256" key="1">
    <source>
        <dbReference type="ARBA" id="ARBA00000677"/>
    </source>
</evidence>
<dbReference type="EC" id="3.4.21.89" evidence="3 6"/>
<dbReference type="PRINTS" id="PR00727">
    <property type="entry name" value="LEADERPTASE"/>
</dbReference>
<keyword evidence="4 6" id="KW-0378">Hydrolase</keyword>
<accession>A0A0R1TR03</accession>
<dbReference type="PATRIC" id="fig|1423724.4.peg.1160"/>
<keyword evidence="9" id="KW-1185">Reference proteome</keyword>
<dbReference type="GO" id="GO:0004252">
    <property type="term" value="F:serine-type endopeptidase activity"/>
    <property type="evidence" value="ECO:0007669"/>
    <property type="project" value="InterPro"/>
</dbReference>
<dbReference type="GO" id="GO:0005886">
    <property type="term" value="C:plasma membrane"/>
    <property type="evidence" value="ECO:0007669"/>
    <property type="project" value="UniProtKB-SubCell"/>
</dbReference>
<dbReference type="PROSITE" id="PS00760">
    <property type="entry name" value="SPASE_I_2"/>
    <property type="match status" value="1"/>
</dbReference>
<dbReference type="InterPro" id="IPR019758">
    <property type="entry name" value="Pept_S26A_signal_pept_1_CS"/>
</dbReference>
<dbReference type="InterPro" id="IPR019757">
    <property type="entry name" value="Pept_S26A_signal_pept_1_Lys-AS"/>
</dbReference>
<reference evidence="8 9" key="1">
    <citation type="journal article" date="2015" name="Genome Announc.">
        <title>Expanding the biotechnology potential of lactobacilli through comparative genomics of 213 strains and associated genera.</title>
        <authorList>
            <person name="Sun Z."/>
            <person name="Harris H.M."/>
            <person name="McCann A."/>
            <person name="Guo C."/>
            <person name="Argimon S."/>
            <person name="Zhang W."/>
            <person name="Yang X."/>
            <person name="Jeffery I.B."/>
            <person name="Cooney J.C."/>
            <person name="Kagawa T.F."/>
            <person name="Liu W."/>
            <person name="Song Y."/>
            <person name="Salvetti E."/>
            <person name="Wrobel A."/>
            <person name="Rasinkangas P."/>
            <person name="Parkhill J."/>
            <person name="Rea M.C."/>
            <person name="O'Sullivan O."/>
            <person name="Ritari J."/>
            <person name="Douillard F.P."/>
            <person name="Paul Ross R."/>
            <person name="Yang R."/>
            <person name="Briner A.E."/>
            <person name="Felis G.E."/>
            <person name="de Vos W.M."/>
            <person name="Barrangou R."/>
            <person name="Klaenhammer T.R."/>
            <person name="Caufield P.W."/>
            <person name="Cui Y."/>
            <person name="Zhang H."/>
            <person name="O'Toole P.W."/>
        </authorList>
    </citation>
    <scope>NUCLEOTIDE SEQUENCE [LARGE SCALE GENOMIC DNA]</scope>
    <source>
        <strain evidence="8 9">DSM 16634</strain>
    </source>
</reference>
<proteinExistence type="inferred from homology"/>
<comment type="subcellular location">
    <subcellularLocation>
        <location evidence="2">Cell membrane</location>
        <topology evidence="2">Single-pass type II membrane protein</topology>
    </subcellularLocation>
    <subcellularLocation>
        <location evidence="6">Membrane</location>
        <topology evidence="6">Single-pass type II membrane protein</topology>
    </subcellularLocation>
</comment>